<feature type="compositionally biased region" description="Acidic residues" evidence="1">
    <location>
        <begin position="390"/>
        <end position="438"/>
    </location>
</feature>
<dbReference type="Pfam" id="PF15998">
    <property type="entry name" value="DUF4773"/>
    <property type="match status" value="2"/>
</dbReference>
<name>A0A195D1W4_9HYME</name>
<feature type="signal peptide" evidence="2">
    <location>
        <begin position="1"/>
        <end position="22"/>
    </location>
</feature>
<dbReference type="Proteomes" id="UP000078542">
    <property type="component" value="Unassembled WGS sequence"/>
</dbReference>
<accession>A0A195D1W4</accession>
<feature type="chain" id="PRO_5008270268" evidence="2">
    <location>
        <begin position="23"/>
        <end position="728"/>
    </location>
</feature>
<dbReference type="EMBL" id="KQ976956">
    <property type="protein sequence ID" value="KYN06836.1"/>
    <property type="molecule type" value="Genomic_DNA"/>
</dbReference>
<evidence type="ECO:0000259" key="3">
    <source>
        <dbReference type="Pfam" id="PF15998"/>
    </source>
</evidence>
<dbReference type="InterPro" id="IPR031941">
    <property type="entry name" value="DUF4773"/>
</dbReference>
<evidence type="ECO:0000256" key="1">
    <source>
        <dbReference type="SAM" id="MobiDB-lite"/>
    </source>
</evidence>
<feature type="compositionally biased region" description="Acidic residues" evidence="1">
    <location>
        <begin position="446"/>
        <end position="468"/>
    </location>
</feature>
<feature type="domain" description="DUF4773" evidence="3">
    <location>
        <begin position="63"/>
        <end position="179"/>
    </location>
</feature>
<feature type="compositionally biased region" description="Acidic residues" evidence="1">
    <location>
        <begin position="231"/>
        <end position="247"/>
    </location>
</feature>
<dbReference type="STRING" id="456900.A0A195D1W4"/>
<protein>
    <submittedName>
        <fullName evidence="4">Replicase polyprotein 1a</fullName>
    </submittedName>
</protein>
<evidence type="ECO:0000313" key="4">
    <source>
        <dbReference type="EMBL" id="KYN06836.1"/>
    </source>
</evidence>
<feature type="region of interest" description="Disordered" evidence="1">
    <location>
        <begin position="183"/>
        <end position="251"/>
    </location>
</feature>
<feature type="compositionally biased region" description="Basic and acidic residues" evidence="1">
    <location>
        <begin position="308"/>
        <end position="319"/>
    </location>
</feature>
<dbReference type="PANTHER" id="PTHR36299:SF3">
    <property type="entry name" value="FI03431P"/>
    <property type="match status" value="1"/>
</dbReference>
<sequence>MRLSTIFELLLILLLVAFAAYGRVIDRNETTHRVTRAANNVKQSDIDLTTMSLKQATDSVNRYCTCNENICNCCRDFHIPLVQLKGPGCASLQYLQGDNLAVQLSFGDNILTSTIVNGKNPKPVCVPLPGGFTQFCGRIYSIQRDAKNHFKACLGLELQSPTELEATLRVSCFRFGPDGLKLRPAEPLPTIETDASSEEDDDDDFFGLGSDDDEDDEDDERPITNSVPDGSEVDAQESDDDDDDDDPLGFSALLDIFTGDDEVPTRPKVTTAAPLLEFTIPILPRPTTPAPLEDHELSTFSNEQDINYEEHDSTEERLTESNTEDSTDENKEQITESSNKIVYTAKPDKTPIVNKVKKGVIGNKKKPTVTSTSINAIHDPEKPVKKPIKDEDDDDDDILDDDDDEDLDDEDDSLEDDDDDDKDDEDEDEDEDEDDDKLDDEKHEELDDDDDDEKDLADLDDDDDEEENAMLSALIGTGKNKKSKEDIKSNQTNVEHDDDDYGFELGFLGRKRHFNGFSIFYDPNTRLALKGALEYVGRDSFPGIGFYGANCNCEGLICSCCNGINITRFNIDRYACTNITFYPENLAMNLKLIVNEKELLNTNSFSDRNQIPFCVPFYPPFISFCVRVFDVYLSGRNLHACIDLEALVVTWPVLVLHFDCVKIGADGVSWIKPDNNSSVPQLTAIKPEVNGPEIYDPVDFEPVSVNFLSNHTSNMTPEEENNIGQLKI</sequence>
<feature type="domain" description="DUF4773" evidence="3">
    <location>
        <begin position="550"/>
        <end position="667"/>
    </location>
</feature>
<keyword evidence="2" id="KW-0732">Signal</keyword>
<feature type="region of interest" description="Disordered" evidence="1">
    <location>
        <begin position="282"/>
        <end position="495"/>
    </location>
</feature>
<keyword evidence="5" id="KW-1185">Reference proteome</keyword>
<dbReference type="AlphaFoldDB" id="A0A195D1W4"/>
<reference evidence="4 5" key="1">
    <citation type="submission" date="2016-03" db="EMBL/GenBank/DDBJ databases">
        <title>Cyphomyrmex costatus WGS genome.</title>
        <authorList>
            <person name="Nygaard S."/>
            <person name="Hu H."/>
            <person name="Boomsma J."/>
            <person name="Zhang G."/>
        </authorList>
    </citation>
    <scope>NUCLEOTIDE SEQUENCE [LARGE SCALE GENOMIC DNA]</scope>
    <source>
        <strain evidence="4">MS0001</strain>
        <tissue evidence="4">Whole body</tissue>
    </source>
</reference>
<evidence type="ECO:0000256" key="2">
    <source>
        <dbReference type="SAM" id="SignalP"/>
    </source>
</evidence>
<evidence type="ECO:0000313" key="5">
    <source>
        <dbReference type="Proteomes" id="UP000078542"/>
    </source>
</evidence>
<organism evidence="4 5">
    <name type="scientific">Cyphomyrmex costatus</name>
    <dbReference type="NCBI Taxonomy" id="456900"/>
    <lineage>
        <taxon>Eukaryota</taxon>
        <taxon>Metazoa</taxon>
        <taxon>Ecdysozoa</taxon>
        <taxon>Arthropoda</taxon>
        <taxon>Hexapoda</taxon>
        <taxon>Insecta</taxon>
        <taxon>Pterygota</taxon>
        <taxon>Neoptera</taxon>
        <taxon>Endopterygota</taxon>
        <taxon>Hymenoptera</taxon>
        <taxon>Apocrita</taxon>
        <taxon>Aculeata</taxon>
        <taxon>Formicoidea</taxon>
        <taxon>Formicidae</taxon>
        <taxon>Myrmicinae</taxon>
        <taxon>Cyphomyrmex</taxon>
    </lineage>
</organism>
<proteinExistence type="predicted"/>
<feature type="compositionally biased region" description="Acidic residues" evidence="1">
    <location>
        <begin position="195"/>
        <end position="220"/>
    </location>
</feature>
<dbReference type="PANTHER" id="PTHR36299">
    <property type="entry name" value="AGAP008005-PA"/>
    <property type="match status" value="1"/>
</dbReference>
<gene>
    <name evidence="4" type="ORF">ALC62_02219</name>
</gene>
<feature type="compositionally biased region" description="Basic residues" evidence="1">
    <location>
        <begin position="355"/>
        <end position="367"/>
    </location>
</feature>
<feature type="compositionally biased region" description="Basic and acidic residues" evidence="1">
    <location>
        <begin position="378"/>
        <end position="389"/>
    </location>
</feature>